<keyword evidence="13 24" id="KW-1133">Transmembrane helix</keyword>
<feature type="region of interest" description="Disordered" evidence="23">
    <location>
        <begin position="1284"/>
        <end position="1303"/>
    </location>
</feature>
<dbReference type="InterPro" id="IPR011009">
    <property type="entry name" value="Kinase-like_dom_sf"/>
</dbReference>
<evidence type="ECO:0000256" key="5">
    <source>
        <dbReference type="ARBA" id="ARBA00022685"/>
    </source>
</evidence>
<dbReference type="PROSITE" id="PS00107">
    <property type="entry name" value="PROTEIN_KINASE_ATP"/>
    <property type="match status" value="1"/>
</dbReference>
<dbReference type="Pfam" id="PF00041">
    <property type="entry name" value="fn3"/>
    <property type="match status" value="2"/>
</dbReference>
<dbReference type="Pfam" id="PF07714">
    <property type="entry name" value="PK_Tyr_Ser-Thr"/>
    <property type="match status" value="1"/>
</dbReference>
<dbReference type="FunFam" id="1.10.510.10:FF:000528">
    <property type="entry name" value="Tyrosine-protein kinase receptor"/>
    <property type="match status" value="1"/>
</dbReference>
<organism evidence="27 28">
    <name type="scientific">Cryptotermes secundus</name>
    <dbReference type="NCBI Taxonomy" id="105785"/>
    <lineage>
        <taxon>Eukaryota</taxon>
        <taxon>Metazoa</taxon>
        <taxon>Ecdysozoa</taxon>
        <taxon>Arthropoda</taxon>
        <taxon>Hexapoda</taxon>
        <taxon>Insecta</taxon>
        <taxon>Pterygota</taxon>
        <taxon>Neoptera</taxon>
        <taxon>Polyneoptera</taxon>
        <taxon>Dictyoptera</taxon>
        <taxon>Blattodea</taxon>
        <taxon>Blattoidea</taxon>
        <taxon>Termitoidae</taxon>
        <taxon>Kalotermitidae</taxon>
        <taxon>Cryptotermitinae</taxon>
        <taxon>Cryptotermes</taxon>
    </lineage>
</organism>
<keyword evidence="18" id="KW-0325">Glycoprotein</keyword>
<evidence type="ECO:0000313" key="28">
    <source>
        <dbReference type="Proteomes" id="UP000235965"/>
    </source>
</evidence>
<dbReference type="SUPFAM" id="SSF49265">
    <property type="entry name" value="Fibronectin type III"/>
    <property type="match status" value="3"/>
</dbReference>
<keyword evidence="12 21" id="KW-0067">ATP-binding</keyword>
<evidence type="ECO:0000256" key="3">
    <source>
        <dbReference type="ARBA" id="ARBA00022553"/>
    </source>
</evidence>
<keyword evidence="4" id="KW-0808">Transferase</keyword>
<proteinExistence type="inferred from homology"/>
<keyword evidence="7" id="KW-0479">Metal-binding</keyword>
<dbReference type="InterPro" id="IPR006211">
    <property type="entry name" value="Furin-like_Cys-rich_dom"/>
</dbReference>
<evidence type="ECO:0000256" key="10">
    <source>
        <dbReference type="ARBA" id="ARBA00022741"/>
    </source>
</evidence>
<protein>
    <recommendedName>
        <fullName evidence="22">Tyrosine-protein kinase receptor</fullName>
        <ecNumber evidence="22">2.7.10.1</ecNumber>
    </recommendedName>
</protein>
<evidence type="ECO:0000256" key="6">
    <source>
        <dbReference type="ARBA" id="ARBA00022692"/>
    </source>
</evidence>
<keyword evidence="9" id="KW-0677">Repeat</keyword>
<reference evidence="27 28" key="1">
    <citation type="submission" date="2017-12" db="EMBL/GenBank/DDBJ databases">
        <title>Hemimetabolous genomes reveal molecular basis of termite eusociality.</title>
        <authorList>
            <person name="Harrison M.C."/>
            <person name="Jongepier E."/>
            <person name="Robertson H.M."/>
            <person name="Arning N."/>
            <person name="Bitard-Feildel T."/>
            <person name="Chao H."/>
            <person name="Childers C.P."/>
            <person name="Dinh H."/>
            <person name="Doddapaneni H."/>
            <person name="Dugan S."/>
            <person name="Gowin J."/>
            <person name="Greiner C."/>
            <person name="Han Y."/>
            <person name="Hu H."/>
            <person name="Hughes D.S.T."/>
            <person name="Huylmans A.-K."/>
            <person name="Kemena C."/>
            <person name="Kremer L.P.M."/>
            <person name="Lee S.L."/>
            <person name="Lopez-Ezquerra A."/>
            <person name="Mallet L."/>
            <person name="Monroy-Kuhn J.M."/>
            <person name="Moser A."/>
            <person name="Murali S.C."/>
            <person name="Muzny D.M."/>
            <person name="Otani S."/>
            <person name="Piulachs M.-D."/>
            <person name="Poelchau M."/>
            <person name="Qu J."/>
            <person name="Schaub F."/>
            <person name="Wada-Katsumata A."/>
            <person name="Worley K.C."/>
            <person name="Xie Q."/>
            <person name="Ylla G."/>
            <person name="Poulsen M."/>
            <person name="Gibbs R.A."/>
            <person name="Schal C."/>
            <person name="Richards S."/>
            <person name="Belles X."/>
            <person name="Korb J."/>
            <person name="Bornberg-Bauer E."/>
        </authorList>
    </citation>
    <scope>NUCLEOTIDE SEQUENCE [LARGE SCALE GENOMIC DNA]</scope>
    <source>
        <tissue evidence="27">Whole body</tissue>
    </source>
</reference>
<dbReference type="Gene3D" id="3.30.200.20">
    <property type="entry name" value="Phosphorylase Kinase, domain 1"/>
    <property type="match status" value="1"/>
</dbReference>
<dbReference type="OrthoDB" id="5809444at2759"/>
<evidence type="ECO:0000256" key="1">
    <source>
        <dbReference type="ARBA" id="ARBA00001936"/>
    </source>
</evidence>
<keyword evidence="28" id="KW-1185">Reference proteome</keyword>
<evidence type="ECO:0000256" key="12">
    <source>
        <dbReference type="ARBA" id="ARBA00022840"/>
    </source>
</evidence>
<keyword evidence="14 24" id="KW-0472">Membrane</keyword>
<dbReference type="Proteomes" id="UP000235965">
    <property type="component" value="Unassembled WGS sequence"/>
</dbReference>
<dbReference type="PROSITE" id="PS50853">
    <property type="entry name" value="FN3"/>
    <property type="match status" value="3"/>
</dbReference>
<dbReference type="SUPFAM" id="SSF56112">
    <property type="entry name" value="Protein kinase-like (PK-like)"/>
    <property type="match status" value="1"/>
</dbReference>
<dbReference type="CDD" id="cd00063">
    <property type="entry name" value="FN3"/>
    <property type="match status" value="3"/>
</dbReference>
<dbReference type="InterPro" id="IPR017441">
    <property type="entry name" value="Protein_kinase_ATP_BS"/>
</dbReference>
<dbReference type="InterPro" id="IPR000494">
    <property type="entry name" value="Rcpt_L-dom"/>
</dbReference>
<feature type="domain" description="Fibronectin type-III" evidence="26">
    <location>
        <begin position="374"/>
        <end position="485"/>
    </location>
</feature>
<keyword evidence="10 21" id="KW-0547">Nucleotide-binding</keyword>
<comment type="subcellular location">
    <subcellularLocation>
        <location evidence="2">Membrane</location>
        <topology evidence="2">Single-pass type I membrane protein</topology>
    </subcellularLocation>
</comment>
<dbReference type="Pfam" id="PF01030">
    <property type="entry name" value="Recep_L_domain"/>
    <property type="match status" value="2"/>
</dbReference>
<dbReference type="FunFam" id="3.80.20.20:FF:000001">
    <property type="entry name" value="Tyrosine-protein kinase receptor"/>
    <property type="match status" value="1"/>
</dbReference>
<name>A0A2J7R3R8_9NEOP</name>
<keyword evidence="19" id="KW-0464">Manganese</keyword>
<dbReference type="Gene3D" id="1.10.510.10">
    <property type="entry name" value="Transferase(Phosphotransferase) domain 1"/>
    <property type="match status" value="1"/>
</dbReference>
<feature type="region of interest" description="Disordered" evidence="23">
    <location>
        <begin position="635"/>
        <end position="671"/>
    </location>
</feature>
<dbReference type="InterPro" id="IPR036116">
    <property type="entry name" value="FN3_sf"/>
</dbReference>
<dbReference type="InterPro" id="IPR020635">
    <property type="entry name" value="Tyr_kinase_cat_dom"/>
</dbReference>
<evidence type="ECO:0000259" key="26">
    <source>
        <dbReference type="PROSITE" id="PS50853"/>
    </source>
</evidence>
<evidence type="ECO:0000256" key="18">
    <source>
        <dbReference type="ARBA" id="ARBA00023180"/>
    </source>
</evidence>
<dbReference type="InterPro" id="IPR036941">
    <property type="entry name" value="Rcpt_L-dom_sf"/>
</dbReference>
<comment type="catalytic activity">
    <reaction evidence="20 22">
        <text>L-tyrosyl-[protein] + ATP = O-phospho-L-tyrosyl-[protein] + ADP + H(+)</text>
        <dbReference type="Rhea" id="RHEA:10596"/>
        <dbReference type="Rhea" id="RHEA-COMP:10136"/>
        <dbReference type="Rhea" id="RHEA-COMP:20101"/>
        <dbReference type="ChEBI" id="CHEBI:15378"/>
        <dbReference type="ChEBI" id="CHEBI:30616"/>
        <dbReference type="ChEBI" id="CHEBI:46858"/>
        <dbReference type="ChEBI" id="CHEBI:61978"/>
        <dbReference type="ChEBI" id="CHEBI:456216"/>
        <dbReference type="EC" id="2.7.10.1"/>
    </reaction>
</comment>
<keyword evidence="8" id="KW-0732">Signal</keyword>
<feature type="binding site" evidence="21">
    <location>
        <position position="940"/>
    </location>
    <ligand>
        <name>ATP</name>
        <dbReference type="ChEBI" id="CHEBI:30616"/>
    </ligand>
</feature>
<evidence type="ECO:0000259" key="25">
    <source>
        <dbReference type="PROSITE" id="PS50011"/>
    </source>
</evidence>
<dbReference type="PROSITE" id="PS50011">
    <property type="entry name" value="PROTEIN_KINASE_DOM"/>
    <property type="match status" value="1"/>
</dbReference>
<keyword evidence="17 22" id="KW-0675">Receptor</keyword>
<evidence type="ECO:0000256" key="8">
    <source>
        <dbReference type="ARBA" id="ARBA00022729"/>
    </source>
</evidence>
<evidence type="ECO:0000256" key="16">
    <source>
        <dbReference type="ARBA" id="ARBA00023157"/>
    </source>
</evidence>
<dbReference type="GO" id="GO:0043410">
    <property type="term" value="P:positive regulation of MAPK cascade"/>
    <property type="evidence" value="ECO:0007669"/>
    <property type="project" value="TreeGrafter"/>
</dbReference>
<dbReference type="InterPro" id="IPR006212">
    <property type="entry name" value="Furin_repeat"/>
</dbReference>
<dbReference type="InterPro" id="IPR001245">
    <property type="entry name" value="Ser-Thr/Tyr_kinase_cat_dom"/>
</dbReference>
<dbReference type="SUPFAM" id="SSF57184">
    <property type="entry name" value="Growth factor receptor domain"/>
    <property type="match status" value="1"/>
</dbReference>
<dbReference type="SUPFAM" id="SSF52058">
    <property type="entry name" value="L domain-like"/>
    <property type="match status" value="2"/>
</dbReference>
<dbReference type="GO" id="GO:0046872">
    <property type="term" value="F:metal ion binding"/>
    <property type="evidence" value="ECO:0007669"/>
    <property type="project" value="UniProtKB-KW"/>
</dbReference>
<sequence length="1303" mass="147637">MLFLNYALVVFEMIHLQELGLYSLTDILRGGVRIEKNPLLCFVDTVNWDLIAKAGHPSIAGNRVQNECPMCPHEKLQCHNSSIKGSLCWNFQKCQKVCPDSCGNSTCMSDGRCCHEFCLGGCTGPAPEDCVACRDVVFEKRCLKQCPAQTYKYLNRRCIREDECRNMSRPRERNYELRLKPYKPFNNSCILECPAGYVETEVAPNKYSCIRCSGPCRKECQGVSVDSIAAAQKMRGCTYIKGSLEIQIRGGKNVVKELDENLSMVEEIEGYLKIVRSFPLISLNFLRKLRVIHGKTLDSGKYSFVLLDNQNLQELWDWNTRPEDLRIVNGRLFFHFNPKLCLYKIEKLKQVAQLPDFTDLEVAANSNGDKVACNVTVLRARVTKLDYYAVLIEWDQFEHYDPRTLLGYVVYYIEAPFRNLTLYDGRDACGGDGWHVQDMAVNVTITILTHLKPYTQYAFYVKTYTIATERSGAQSPIQYFRTLPASPSPPMALDVSTSTSTELTIKWQPPQEPNGNVTHYVVIGTWIKDDESMLDQRNYCSEPLIPDKKPTLPTTVDGAEKKEADQCVCEDDKSSKETKLKEREVAAQIHFEDSLHNLLYIKRPSQSRRKRDLEAMWQDTTLGVRSMVSPQLVEPAEFGDPDYQTTPHRYPDTTEENMDMRSPEPAAPPAQPEYNFKHIVYGKTEIVVQNLSHYTQFSISVEACREIVPEEPSNTTSNCSRKSFKTGRTLSLIGADNVDSLKLMVEVLNETLGTVRLRWEEPPSPNGIIVTYQIEYKSIENPNYSPMVECITRSQFLNNGSSYKLQKLPPGNYSLRVRAMSLAGYGEYTELRYFYIKHPSSSSLEFVIAAVSGIAVVMGMLFVVVMYLRRRYMPGIPNVKLIATVNPEYVSTVYEPDEWEVPRKNVELLRELGQGSFGMVYEGIVRDVVEGRPEMPCAIKTVNEHATDRERSEFLNEASVMKAFNTHHVVRLLGVVSQGQPVLVVMELMAHGDLKTYLRSHRPDVCEDPSKQPPTLKRIMQMAVEIADGMAYLAGKKFVHRDLAARNCMVAEDLTVKIGDFGMTRDIYETDYYRKGTKGLLPVRWMAPESLKDGVFTSHSDVWSYGVVLWEMATLASQPYQGLSNDQVLRYVIEGGVMERPENCPDRLYQLMRLCWQHKPMTRPSFMELVKLLLPDVSPDFVKVSFYHSEEGRELYAPQRSELMDDPSTPLRVTRDIEDFSLDGGSDDERPEIDVEACLQPHYHVMSVPVTRVSCRNPPNSKIGNGSAATSPTAANGWVVARQSNGTSSANSTGSADMKTTQC</sequence>
<dbReference type="FunFam" id="3.30.200.20:FF:000026">
    <property type="entry name" value="Tyrosine-protein kinase receptor"/>
    <property type="match status" value="1"/>
</dbReference>
<evidence type="ECO:0000313" key="27">
    <source>
        <dbReference type="EMBL" id="PNF35478.1"/>
    </source>
</evidence>
<dbReference type="InterPro" id="IPR009030">
    <property type="entry name" value="Growth_fac_rcpt_cys_sf"/>
</dbReference>
<dbReference type="PROSITE" id="PS00109">
    <property type="entry name" value="PROTEIN_KINASE_TYR"/>
    <property type="match status" value="1"/>
</dbReference>
<dbReference type="InterPro" id="IPR050122">
    <property type="entry name" value="RTK"/>
</dbReference>
<dbReference type="GO" id="GO:0005899">
    <property type="term" value="C:insulin receptor complex"/>
    <property type="evidence" value="ECO:0007669"/>
    <property type="project" value="TreeGrafter"/>
</dbReference>
<dbReference type="GO" id="GO:0042593">
    <property type="term" value="P:glucose homeostasis"/>
    <property type="evidence" value="ECO:0007669"/>
    <property type="project" value="TreeGrafter"/>
</dbReference>
<comment type="cofactor">
    <cofactor evidence="1">
        <name>Mn(2+)</name>
        <dbReference type="ChEBI" id="CHEBI:29035"/>
    </cofactor>
</comment>
<comment type="caution">
    <text evidence="27">The sequence shown here is derived from an EMBL/GenBank/DDBJ whole genome shotgun (WGS) entry which is preliminary data.</text>
</comment>
<dbReference type="GO" id="GO:0030424">
    <property type="term" value="C:axon"/>
    <property type="evidence" value="ECO:0007669"/>
    <property type="project" value="TreeGrafter"/>
</dbReference>
<evidence type="ECO:0000256" key="20">
    <source>
        <dbReference type="ARBA" id="ARBA00051243"/>
    </source>
</evidence>
<keyword evidence="6 22" id="KW-0812">Transmembrane</keyword>
<feature type="domain" description="Protein kinase" evidence="25">
    <location>
        <begin position="906"/>
        <end position="1181"/>
    </location>
</feature>
<dbReference type="PROSITE" id="PS00239">
    <property type="entry name" value="RECEPTOR_TYR_KIN_II"/>
    <property type="match status" value="1"/>
</dbReference>
<dbReference type="Gene3D" id="2.10.220.10">
    <property type="entry name" value="Hormone Receptor, Insulin-like Growth Factor Receptor 1, Chain A, domain 2"/>
    <property type="match status" value="1"/>
</dbReference>
<dbReference type="FunFam" id="2.60.40.10:FF:001941">
    <property type="entry name" value="Tyrosine-protein kinase receptor"/>
    <property type="match status" value="1"/>
</dbReference>
<evidence type="ECO:0000256" key="13">
    <source>
        <dbReference type="ARBA" id="ARBA00022989"/>
    </source>
</evidence>
<evidence type="ECO:0000256" key="4">
    <source>
        <dbReference type="ARBA" id="ARBA00022679"/>
    </source>
</evidence>
<dbReference type="GO" id="GO:0043560">
    <property type="term" value="F:insulin receptor substrate binding"/>
    <property type="evidence" value="ECO:0007669"/>
    <property type="project" value="TreeGrafter"/>
</dbReference>
<keyword evidence="16" id="KW-1015">Disulfide bond</keyword>
<evidence type="ECO:0000256" key="9">
    <source>
        <dbReference type="ARBA" id="ARBA00022737"/>
    </source>
</evidence>
<dbReference type="SMART" id="SM00219">
    <property type="entry name" value="TyrKc"/>
    <property type="match status" value="1"/>
</dbReference>
<dbReference type="PANTHER" id="PTHR24416">
    <property type="entry name" value="TYROSINE-PROTEIN KINASE RECEPTOR"/>
    <property type="match status" value="1"/>
</dbReference>
<accession>A0A2J7R3R8</accession>
<dbReference type="InterPro" id="IPR013783">
    <property type="entry name" value="Ig-like_fold"/>
</dbReference>
<evidence type="ECO:0000256" key="15">
    <source>
        <dbReference type="ARBA" id="ARBA00023137"/>
    </source>
</evidence>
<evidence type="ECO:0000256" key="24">
    <source>
        <dbReference type="SAM" id="Phobius"/>
    </source>
</evidence>
<dbReference type="GO" id="GO:0005524">
    <property type="term" value="F:ATP binding"/>
    <property type="evidence" value="ECO:0007669"/>
    <property type="project" value="UniProtKB-UniRule"/>
</dbReference>
<evidence type="ECO:0000256" key="17">
    <source>
        <dbReference type="ARBA" id="ARBA00023170"/>
    </source>
</evidence>
<dbReference type="GO" id="GO:0051897">
    <property type="term" value="P:positive regulation of phosphatidylinositol 3-kinase/protein kinase B signal transduction"/>
    <property type="evidence" value="ECO:0007669"/>
    <property type="project" value="TreeGrafter"/>
</dbReference>
<keyword evidence="3 22" id="KW-0597">Phosphoprotein</keyword>
<dbReference type="SMART" id="SM00060">
    <property type="entry name" value="FN3"/>
    <property type="match status" value="3"/>
</dbReference>
<feature type="domain" description="Fibronectin type-III" evidence="26">
    <location>
        <begin position="741"/>
        <end position="839"/>
    </location>
</feature>
<dbReference type="InterPro" id="IPR003961">
    <property type="entry name" value="FN3_dom"/>
</dbReference>
<evidence type="ECO:0000256" key="11">
    <source>
        <dbReference type="ARBA" id="ARBA00022777"/>
    </source>
</evidence>
<dbReference type="Gene3D" id="2.60.40.10">
    <property type="entry name" value="Immunoglobulins"/>
    <property type="match status" value="3"/>
</dbReference>
<evidence type="ECO:0000256" key="22">
    <source>
        <dbReference type="RuleBase" id="RU000312"/>
    </source>
</evidence>
<dbReference type="GO" id="GO:0005009">
    <property type="term" value="F:insulin receptor activity"/>
    <property type="evidence" value="ECO:0007669"/>
    <property type="project" value="TreeGrafter"/>
</dbReference>
<dbReference type="CDD" id="cd00064">
    <property type="entry name" value="FU"/>
    <property type="match status" value="1"/>
</dbReference>
<dbReference type="CDD" id="cd05032">
    <property type="entry name" value="PTKc_InsR_like"/>
    <property type="match status" value="1"/>
</dbReference>
<keyword evidence="5" id="KW-0165">Cleavage on pair of basic residues</keyword>
<evidence type="ECO:0000256" key="7">
    <source>
        <dbReference type="ARBA" id="ARBA00022723"/>
    </source>
</evidence>
<feature type="compositionally biased region" description="Low complexity" evidence="23">
    <location>
        <begin position="1284"/>
        <end position="1296"/>
    </location>
</feature>
<comment type="similarity">
    <text evidence="22">Belongs to the protein kinase superfamily. Tyr protein kinase family. Insulin receptor subfamily.</text>
</comment>
<dbReference type="PRINTS" id="PR00109">
    <property type="entry name" value="TYRKINASE"/>
</dbReference>
<dbReference type="InterPro" id="IPR008266">
    <property type="entry name" value="Tyr_kinase_AS"/>
</dbReference>
<evidence type="ECO:0000256" key="19">
    <source>
        <dbReference type="ARBA" id="ARBA00023211"/>
    </source>
</evidence>
<feature type="domain" description="Fibronectin type-III" evidence="26">
    <location>
        <begin position="489"/>
        <end position="588"/>
    </location>
</feature>
<dbReference type="EMBL" id="NEVH01007818">
    <property type="protein sequence ID" value="PNF35478.1"/>
    <property type="molecule type" value="Genomic_DNA"/>
</dbReference>
<evidence type="ECO:0000256" key="21">
    <source>
        <dbReference type="PROSITE-ProRule" id="PRU10141"/>
    </source>
</evidence>
<evidence type="ECO:0000256" key="2">
    <source>
        <dbReference type="ARBA" id="ARBA00004479"/>
    </source>
</evidence>
<dbReference type="EC" id="2.7.10.1" evidence="22"/>
<feature type="transmembrane region" description="Helical" evidence="24">
    <location>
        <begin position="846"/>
        <end position="868"/>
    </location>
</feature>
<keyword evidence="11" id="KW-0418">Kinase</keyword>
<dbReference type="Pfam" id="PF00757">
    <property type="entry name" value="Furin-like"/>
    <property type="match status" value="1"/>
</dbReference>
<dbReference type="InterPro" id="IPR000719">
    <property type="entry name" value="Prot_kinase_dom"/>
</dbReference>
<evidence type="ECO:0000256" key="14">
    <source>
        <dbReference type="ARBA" id="ARBA00023136"/>
    </source>
</evidence>
<keyword evidence="15" id="KW-0829">Tyrosine-protein kinase</keyword>
<dbReference type="InterPro" id="IPR002011">
    <property type="entry name" value="Tyr_kinase_rcpt_2_CS"/>
</dbReference>
<dbReference type="Gene3D" id="3.80.20.20">
    <property type="entry name" value="Receptor L-domain"/>
    <property type="match status" value="2"/>
</dbReference>
<evidence type="ECO:0000256" key="23">
    <source>
        <dbReference type="SAM" id="MobiDB-lite"/>
    </source>
</evidence>
<gene>
    <name evidence="27" type="primary">InR_1</name>
    <name evidence="27" type="ORF">B7P43_G04111</name>
</gene>
<dbReference type="SMART" id="SM00261">
    <property type="entry name" value="FU"/>
    <property type="match status" value="1"/>
</dbReference>
<dbReference type="PANTHER" id="PTHR24416:SF525">
    <property type="entry name" value="INSULIN-LIKE RECEPTOR"/>
    <property type="match status" value="1"/>
</dbReference>